<accession>A0ACB0LRB1</accession>
<name>A0ACB0LRB1_TRIPR</name>
<proteinExistence type="predicted"/>
<organism evidence="1 2">
    <name type="scientific">Trifolium pratense</name>
    <name type="common">Red clover</name>
    <dbReference type="NCBI Taxonomy" id="57577"/>
    <lineage>
        <taxon>Eukaryota</taxon>
        <taxon>Viridiplantae</taxon>
        <taxon>Streptophyta</taxon>
        <taxon>Embryophyta</taxon>
        <taxon>Tracheophyta</taxon>
        <taxon>Spermatophyta</taxon>
        <taxon>Magnoliopsida</taxon>
        <taxon>eudicotyledons</taxon>
        <taxon>Gunneridae</taxon>
        <taxon>Pentapetalae</taxon>
        <taxon>rosids</taxon>
        <taxon>fabids</taxon>
        <taxon>Fabales</taxon>
        <taxon>Fabaceae</taxon>
        <taxon>Papilionoideae</taxon>
        <taxon>50 kb inversion clade</taxon>
        <taxon>NPAAA clade</taxon>
        <taxon>Hologalegina</taxon>
        <taxon>IRL clade</taxon>
        <taxon>Trifolieae</taxon>
        <taxon>Trifolium</taxon>
    </lineage>
</organism>
<dbReference type="Proteomes" id="UP001177021">
    <property type="component" value="Unassembled WGS sequence"/>
</dbReference>
<reference evidence="1" key="1">
    <citation type="submission" date="2023-10" db="EMBL/GenBank/DDBJ databases">
        <authorList>
            <person name="Rodriguez Cubillos JULIANA M."/>
            <person name="De Vega J."/>
        </authorList>
    </citation>
    <scope>NUCLEOTIDE SEQUENCE</scope>
</reference>
<sequence length="68" mass="7354">MDQFMFLSILNATFSPNAHFIDILQLEIQGVRVLESPISASSSRGASGSLPRRRPTRSPSPPNTTAAL</sequence>
<evidence type="ECO:0000313" key="2">
    <source>
        <dbReference type="Proteomes" id="UP001177021"/>
    </source>
</evidence>
<comment type="caution">
    <text evidence="1">The sequence shown here is derived from an EMBL/GenBank/DDBJ whole genome shotgun (WGS) entry which is preliminary data.</text>
</comment>
<protein>
    <submittedName>
        <fullName evidence="1">Uncharacterized protein</fullName>
    </submittedName>
</protein>
<dbReference type="EMBL" id="CASHSV030000615">
    <property type="protein sequence ID" value="CAJ2672034.1"/>
    <property type="molecule type" value="Genomic_DNA"/>
</dbReference>
<evidence type="ECO:0000313" key="1">
    <source>
        <dbReference type="EMBL" id="CAJ2672034.1"/>
    </source>
</evidence>
<keyword evidence="2" id="KW-1185">Reference proteome</keyword>
<gene>
    <name evidence="1" type="ORF">MILVUS5_LOCUS35745</name>
</gene>